<evidence type="ECO:0000313" key="3">
    <source>
        <dbReference type="EMBL" id="MFC0591891.1"/>
    </source>
</evidence>
<reference evidence="3 4" key="1">
    <citation type="submission" date="2024-09" db="EMBL/GenBank/DDBJ databases">
        <authorList>
            <person name="Sun Q."/>
            <person name="Mori K."/>
        </authorList>
    </citation>
    <scope>NUCLEOTIDE SEQUENCE [LARGE SCALE GENOMIC DNA]</scope>
    <source>
        <strain evidence="3 4">NCAIM B.02336</strain>
    </source>
</reference>
<dbReference type="Pfam" id="PF01571">
    <property type="entry name" value="GCV_T"/>
    <property type="match status" value="1"/>
</dbReference>
<gene>
    <name evidence="3" type="ORF">ACFFGG_04910</name>
</gene>
<keyword evidence="1" id="KW-0809">Transit peptide</keyword>
<evidence type="ECO:0000259" key="2">
    <source>
        <dbReference type="Pfam" id="PF01571"/>
    </source>
</evidence>
<dbReference type="Gene3D" id="3.30.1360.120">
    <property type="entry name" value="Probable tRNA modification gtpase trme, domain 1"/>
    <property type="match status" value="1"/>
</dbReference>
<dbReference type="Gene3D" id="2.40.30.160">
    <property type="match status" value="1"/>
</dbReference>
<dbReference type="RefSeq" id="WP_377480486.1">
    <property type="nucleotide sequence ID" value="NZ_JBHLTN010000007.1"/>
</dbReference>
<dbReference type="PIRSF" id="PIRSF006487">
    <property type="entry name" value="GcvT"/>
    <property type="match status" value="1"/>
</dbReference>
<dbReference type="EMBL" id="JBHLTN010000007">
    <property type="protein sequence ID" value="MFC0591891.1"/>
    <property type="molecule type" value="Genomic_DNA"/>
</dbReference>
<organism evidence="3 4">
    <name type="scientific">Ottowia pentelensis</name>
    <dbReference type="NCBI Taxonomy" id="511108"/>
    <lineage>
        <taxon>Bacteria</taxon>
        <taxon>Pseudomonadati</taxon>
        <taxon>Pseudomonadota</taxon>
        <taxon>Betaproteobacteria</taxon>
        <taxon>Burkholderiales</taxon>
        <taxon>Comamonadaceae</taxon>
        <taxon>Ottowia</taxon>
    </lineage>
</organism>
<evidence type="ECO:0000256" key="1">
    <source>
        <dbReference type="ARBA" id="ARBA00022946"/>
    </source>
</evidence>
<dbReference type="PANTHER" id="PTHR22602:SF0">
    <property type="entry name" value="TRANSFERASE CAF17, MITOCHONDRIAL-RELATED"/>
    <property type="match status" value="1"/>
</dbReference>
<dbReference type="InterPro" id="IPR027266">
    <property type="entry name" value="TrmE/GcvT-like"/>
</dbReference>
<accession>A0ABV6PPY0</accession>
<dbReference type="Proteomes" id="UP001589834">
    <property type="component" value="Unassembled WGS sequence"/>
</dbReference>
<sequence>MPAPVSESATALSGIAALPHQAVIRAQGEQAAAFLQGQLTQDVEAMAVGQARLAAYCNAKGRMLASFVVCRRAEGEFWLVCSRDLLAPTLKKLSMFVLRAKVRLTDASDELAVYGLIGDAIDTVASGARPSSVEGQNDADFLAPLPPADGAARALWIGPTGRPPPAGPALSIELWDWAAVRSGVATLTAPVAEAFVPQMLNYESVDGVSFKKGCYPGQEVVARSQFRGAIKRRAYVGWVDGAAQAGQDVFAADDPAQPCGLIAQAAAAPAGGTAVIVCLPHALAEAGARLRVGAADGPPLTGLRQPYPLIEV</sequence>
<proteinExistence type="predicted"/>
<keyword evidence="4" id="KW-1185">Reference proteome</keyword>
<dbReference type="PANTHER" id="PTHR22602">
    <property type="entry name" value="TRANSFERASE CAF17, MITOCHONDRIAL-RELATED"/>
    <property type="match status" value="1"/>
</dbReference>
<feature type="domain" description="GCVT N-terminal" evidence="2">
    <location>
        <begin position="20"/>
        <end position="118"/>
    </location>
</feature>
<dbReference type="SUPFAM" id="SSF103025">
    <property type="entry name" value="Folate-binding domain"/>
    <property type="match status" value="1"/>
</dbReference>
<dbReference type="InterPro" id="IPR017703">
    <property type="entry name" value="YgfZ/GCV_T_CS"/>
</dbReference>
<dbReference type="NCBIfam" id="TIGR03317">
    <property type="entry name" value="ygfZ_signature"/>
    <property type="match status" value="1"/>
</dbReference>
<name>A0ABV6PPY0_9BURK</name>
<dbReference type="InterPro" id="IPR045179">
    <property type="entry name" value="YgfZ/GcvT"/>
</dbReference>
<dbReference type="InterPro" id="IPR006222">
    <property type="entry name" value="GCVT_N"/>
</dbReference>
<evidence type="ECO:0000313" key="4">
    <source>
        <dbReference type="Proteomes" id="UP001589834"/>
    </source>
</evidence>
<protein>
    <submittedName>
        <fullName evidence="3">YgfZ/GcvT domain-containing protein</fullName>
    </submittedName>
</protein>
<comment type="caution">
    <text evidence="3">The sequence shown here is derived from an EMBL/GenBank/DDBJ whole genome shotgun (WGS) entry which is preliminary data.</text>
</comment>